<sequence>MRRRTGQIAVATAVSVGSLALTSCVTNTDVPTTFAATMTVTGQADQASAESGECIIGGNRVAPIDQINIFGDGGGGSARSILETKTIDQNPDGTGTCTYTSHFDAIPANQRSYNIFMDNGFAQQSFTSDELKNGATYVLHSSTPDRGTGNRRAGR</sequence>
<keyword evidence="1" id="KW-0732">Signal</keyword>
<dbReference type="EMBL" id="MRBO01000362">
    <property type="protein sequence ID" value="KAB2585136.1"/>
    <property type="molecule type" value="Genomic_DNA"/>
</dbReference>
<evidence type="ECO:0000313" key="3">
    <source>
        <dbReference type="Proteomes" id="UP000325576"/>
    </source>
</evidence>
<protein>
    <recommendedName>
        <fullName evidence="4">Lipoprotein</fullName>
    </recommendedName>
</protein>
<accession>A0A5N5E4I1</accession>
<comment type="caution">
    <text evidence="2">The sequence shown here is derived from an EMBL/GenBank/DDBJ whole genome shotgun (WGS) entry which is preliminary data.</text>
</comment>
<organism evidence="2 3">
    <name type="scientific">Rhodococcus erythropolis</name>
    <name type="common">Arthrobacter picolinophilus</name>
    <dbReference type="NCBI Taxonomy" id="1833"/>
    <lineage>
        <taxon>Bacteria</taxon>
        <taxon>Bacillati</taxon>
        <taxon>Actinomycetota</taxon>
        <taxon>Actinomycetes</taxon>
        <taxon>Mycobacteriales</taxon>
        <taxon>Nocardiaceae</taxon>
        <taxon>Rhodococcus</taxon>
        <taxon>Rhodococcus erythropolis group</taxon>
    </lineage>
</organism>
<dbReference type="PROSITE" id="PS51257">
    <property type="entry name" value="PROKAR_LIPOPROTEIN"/>
    <property type="match status" value="1"/>
</dbReference>
<gene>
    <name evidence="2" type="ORF">BS297_11915</name>
</gene>
<reference evidence="2 3" key="1">
    <citation type="journal article" date="2017" name="Poromechanics V (2013)">
        <title>Genomic Characterization of the Arsenic-Tolerant Actinobacterium, &lt;i&gt;Rhodococcus erythropolis&lt;/i&gt; S43.</title>
        <authorList>
            <person name="Retamal-Morales G."/>
            <person name="Mehnert M."/>
            <person name="Schwabe R."/>
            <person name="Tischler D."/>
            <person name="Schloemann M."/>
            <person name="Levican G.J."/>
        </authorList>
    </citation>
    <scope>NUCLEOTIDE SEQUENCE [LARGE SCALE GENOMIC DNA]</scope>
    <source>
        <strain evidence="2 3">S43</strain>
    </source>
</reference>
<evidence type="ECO:0000313" key="2">
    <source>
        <dbReference type="EMBL" id="KAB2585136.1"/>
    </source>
</evidence>
<evidence type="ECO:0008006" key="4">
    <source>
        <dbReference type="Google" id="ProtNLM"/>
    </source>
</evidence>
<name>A0A5N5E4I1_RHOER</name>
<proteinExistence type="predicted"/>
<feature type="chain" id="PRO_5038687605" description="Lipoprotein" evidence="1">
    <location>
        <begin position="21"/>
        <end position="155"/>
    </location>
</feature>
<dbReference type="AlphaFoldDB" id="A0A5N5E4I1"/>
<dbReference type="Proteomes" id="UP000325576">
    <property type="component" value="Unassembled WGS sequence"/>
</dbReference>
<evidence type="ECO:0000256" key="1">
    <source>
        <dbReference type="SAM" id="SignalP"/>
    </source>
</evidence>
<feature type="signal peptide" evidence="1">
    <location>
        <begin position="1"/>
        <end position="20"/>
    </location>
</feature>